<evidence type="ECO:0000313" key="1">
    <source>
        <dbReference type="EMBL" id="DAF57071.1"/>
    </source>
</evidence>
<reference evidence="1" key="1">
    <citation type="journal article" date="2021" name="Proc. Natl. Acad. Sci. U.S.A.">
        <title>A Catalog of Tens of Thousands of Viruses from Human Metagenomes Reveals Hidden Associations with Chronic Diseases.</title>
        <authorList>
            <person name="Tisza M.J."/>
            <person name="Buck C.B."/>
        </authorList>
    </citation>
    <scope>NUCLEOTIDE SEQUENCE</scope>
    <source>
        <strain evidence="1">CtlI314</strain>
    </source>
</reference>
<sequence length="81" mass="9030">MLELKVAYNLLFCQVAFWKCASVAPPSPFIMTAPEFIVVTVSPNIFLRFVRDVITSEFPPAGFPVIENGLNCTSAIILLFY</sequence>
<dbReference type="EMBL" id="BK032727">
    <property type="protein sequence ID" value="DAF57071.1"/>
    <property type="molecule type" value="Genomic_DNA"/>
</dbReference>
<name>A0A8S5T278_9CAUD</name>
<accession>A0A8S5T278</accession>
<organism evidence="1">
    <name type="scientific">Siphoviridae sp. ctlI314</name>
    <dbReference type="NCBI Taxonomy" id="2827927"/>
    <lineage>
        <taxon>Viruses</taxon>
        <taxon>Duplodnaviria</taxon>
        <taxon>Heunggongvirae</taxon>
        <taxon>Uroviricota</taxon>
        <taxon>Caudoviricetes</taxon>
    </lineage>
</organism>
<protein>
    <submittedName>
        <fullName evidence="1">Uncharacterized protein</fullName>
    </submittedName>
</protein>
<proteinExistence type="predicted"/>